<evidence type="ECO:0000259" key="6">
    <source>
        <dbReference type="PROSITE" id="PS51352"/>
    </source>
</evidence>
<feature type="domain" description="Thioredoxin" evidence="6">
    <location>
        <begin position="17"/>
        <end position="250"/>
    </location>
</feature>
<name>Q137S3_RHOPS</name>
<feature type="chain" id="PRO_5004182045" evidence="5">
    <location>
        <begin position="26"/>
        <end position="255"/>
    </location>
</feature>
<keyword evidence="4" id="KW-0676">Redox-active center</keyword>
<dbReference type="Pfam" id="PF01323">
    <property type="entry name" value="DSBA"/>
    <property type="match status" value="1"/>
</dbReference>
<dbReference type="AlphaFoldDB" id="Q137S3"/>
<dbReference type="InterPro" id="IPR036249">
    <property type="entry name" value="Thioredoxin-like_sf"/>
</dbReference>
<dbReference type="BioCyc" id="RPAL316057:RPD_RS12220-MONOMER"/>
<reference evidence="7 8" key="1">
    <citation type="submission" date="2006-03" db="EMBL/GenBank/DDBJ databases">
        <title>Complete sequence of Rhodopseudomonas palustris BisB5.</title>
        <authorList>
            <consortium name="US DOE Joint Genome Institute"/>
            <person name="Copeland A."/>
            <person name="Lucas S."/>
            <person name="Lapidus A."/>
            <person name="Barry K."/>
            <person name="Detter J.C."/>
            <person name="Glavina del Rio T."/>
            <person name="Hammon N."/>
            <person name="Israni S."/>
            <person name="Dalin E."/>
            <person name="Tice H."/>
            <person name="Pitluck S."/>
            <person name="Chain P."/>
            <person name="Malfatti S."/>
            <person name="Shin M."/>
            <person name="Vergez L."/>
            <person name="Schmutz J."/>
            <person name="Larimer F."/>
            <person name="Land M."/>
            <person name="Hauser L."/>
            <person name="Pelletier D.A."/>
            <person name="Kyrpides N."/>
            <person name="Lykidis A."/>
            <person name="Oda Y."/>
            <person name="Harwood C.S."/>
            <person name="Richardson P."/>
        </authorList>
    </citation>
    <scope>NUCLEOTIDE SEQUENCE [LARGE SCALE GENOMIC DNA]</scope>
    <source>
        <strain evidence="7 8">BisB5</strain>
    </source>
</reference>
<organism evidence="7 8">
    <name type="scientific">Rhodopseudomonas palustris (strain BisB5)</name>
    <dbReference type="NCBI Taxonomy" id="316057"/>
    <lineage>
        <taxon>Bacteria</taxon>
        <taxon>Pseudomonadati</taxon>
        <taxon>Pseudomonadota</taxon>
        <taxon>Alphaproteobacteria</taxon>
        <taxon>Hyphomicrobiales</taxon>
        <taxon>Nitrobacteraceae</taxon>
        <taxon>Rhodopseudomonas</taxon>
    </lineage>
</organism>
<dbReference type="InterPro" id="IPR041205">
    <property type="entry name" value="ScsC_N"/>
</dbReference>
<evidence type="ECO:0000256" key="1">
    <source>
        <dbReference type="ARBA" id="ARBA00022729"/>
    </source>
</evidence>
<dbReference type="STRING" id="316057.RPD_2436"/>
<dbReference type="GO" id="GO:0016491">
    <property type="term" value="F:oxidoreductase activity"/>
    <property type="evidence" value="ECO:0007669"/>
    <property type="project" value="UniProtKB-KW"/>
</dbReference>
<dbReference type="Gene3D" id="3.40.30.10">
    <property type="entry name" value="Glutaredoxin"/>
    <property type="match status" value="1"/>
</dbReference>
<keyword evidence="2" id="KW-0560">Oxidoreductase</keyword>
<evidence type="ECO:0000256" key="2">
    <source>
        <dbReference type="ARBA" id="ARBA00023002"/>
    </source>
</evidence>
<keyword evidence="3" id="KW-1015">Disulfide bond</keyword>
<feature type="signal peptide" evidence="5">
    <location>
        <begin position="1"/>
        <end position="25"/>
    </location>
</feature>
<dbReference type="Pfam" id="PF18312">
    <property type="entry name" value="ScsC_N"/>
    <property type="match status" value="1"/>
</dbReference>
<dbReference type="SUPFAM" id="SSF52833">
    <property type="entry name" value="Thioredoxin-like"/>
    <property type="match status" value="1"/>
</dbReference>
<dbReference type="EMBL" id="CP000283">
    <property type="protein sequence ID" value="ABE39666.1"/>
    <property type="molecule type" value="Genomic_DNA"/>
</dbReference>
<sequence length="255" mass="27679" precursor="true">MPSFRPFAAALLALTLISAPGAASAQKFSDEQRGEIERIIKEYLVSHPEVLEEASDELSKRQAKTTAEKHQAAINDNAEAIFNSPRGVAIGNKNGDVTLVEFFDYNCGYCKRAMTDMLELLKEDSKLKVVLKEFPVLGPPSVEAAQVAIAVRMQDPGSKKYLDFHQKLMGGRGQADKARAIAAAKDAGFDMARLEKDMASPEVRATIEESFKLAESMGMNGTPSYVIGKQVVVGAVGLDILRQKVAIARCGKEKC</sequence>
<evidence type="ECO:0000313" key="7">
    <source>
        <dbReference type="EMBL" id="ABE39666.1"/>
    </source>
</evidence>
<evidence type="ECO:0000313" key="8">
    <source>
        <dbReference type="Proteomes" id="UP000001818"/>
    </source>
</evidence>
<dbReference type="PANTHER" id="PTHR13887">
    <property type="entry name" value="GLUTATHIONE S-TRANSFERASE KAPPA"/>
    <property type="match status" value="1"/>
</dbReference>
<gene>
    <name evidence="7" type="ordered locus">RPD_2436</name>
</gene>
<dbReference type="HOGENOM" id="CLU_000288_47_4_5"/>
<dbReference type="PANTHER" id="PTHR13887:SF14">
    <property type="entry name" value="DISULFIDE BOND FORMATION PROTEIN D"/>
    <property type="match status" value="1"/>
</dbReference>
<keyword evidence="1 5" id="KW-0732">Signal</keyword>
<dbReference type="CDD" id="cd03023">
    <property type="entry name" value="DsbA_Com1_like"/>
    <property type="match status" value="1"/>
</dbReference>
<accession>Q137S3</accession>
<dbReference type="Proteomes" id="UP000001818">
    <property type="component" value="Chromosome"/>
</dbReference>
<dbReference type="eggNOG" id="COG1651">
    <property type="taxonomic scope" value="Bacteria"/>
</dbReference>
<dbReference type="InterPro" id="IPR013766">
    <property type="entry name" value="Thioredoxin_domain"/>
</dbReference>
<evidence type="ECO:0000256" key="4">
    <source>
        <dbReference type="ARBA" id="ARBA00023284"/>
    </source>
</evidence>
<dbReference type="PROSITE" id="PS51352">
    <property type="entry name" value="THIOREDOXIN_2"/>
    <property type="match status" value="1"/>
</dbReference>
<proteinExistence type="predicted"/>
<dbReference type="InterPro" id="IPR001853">
    <property type="entry name" value="DSBA-like_thioredoxin_dom"/>
</dbReference>
<protein>
    <submittedName>
        <fullName evidence="7">DSBA oxidoreductase</fullName>
    </submittedName>
</protein>
<evidence type="ECO:0000256" key="5">
    <source>
        <dbReference type="SAM" id="SignalP"/>
    </source>
</evidence>
<dbReference type="KEGG" id="rpd:RPD_2436"/>
<evidence type="ECO:0000256" key="3">
    <source>
        <dbReference type="ARBA" id="ARBA00023157"/>
    </source>
</evidence>